<evidence type="ECO:0000313" key="2">
    <source>
        <dbReference type="EMBL" id="BBH19789.1"/>
    </source>
</evidence>
<dbReference type="OrthoDB" id="9816277at2"/>
<dbReference type="Proteomes" id="UP000275368">
    <property type="component" value="Chromosome"/>
</dbReference>
<sequence>MGIKRLVGQLIRRHRTNNPFMIAEQRNIVVLFEPLGYTMGYFNTYKRIPIIHINTELEDSDQLFTCAHELGHALRHREVNTPFRRHTLQSIDRIEREANEFAVELLVPDELLFNGMTIYEAANVCGVPAEVAHLKRPQKQSFWKDEQSYFNL</sequence>
<dbReference type="RefSeq" id="WP_125654390.1">
    <property type="nucleotide sequence ID" value="NZ_AP019308.1"/>
</dbReference>
<reference evidence="2 3" key="1">
    <citation type="submission" date="2018-11" db="EMBL/GenBank/DDBJ databases">
        <title>Complete genome sequence of Paenibacillus baekrokdamisoli strain KCTC 33723.</title>
        <authorList>
            <person name="Kang S.W."/>
            <person name="Lee K.C."/>
            <person name="Kim K.K."/>
            <person name="Kim J.S."/>
            <person name="Kim D.S."/>
            <person name="Ko S.H."/>
            <person name="Yang S.H."/>
            <person name="Lee J.S."/>
        </authorList>
    </citation>
    <scope>NUCLEOTIDE SEQUENCE [LARGE SCALE GENOMIC DNA]</scope>
    <source>
        <strain evidence="2 3">KCTC 33723</strain>
    </source>
</reference>
<dbReference type="Pfam" id="PF06114">
    <property type="entry name" value="Peptidase_M78"/>
    <property type="match status" value="1"/>
</dbReference>
<dbReference type="EMBL" id="AP019308">
    <property type="protein sequence ID" value="BBH19789.1"/>
    <property type="molecule type" value="Genomic_DNA"/>
</dbReference>
<evidence type="ECO:0000259" key="1">
    <source>
        <dbReference type="Pfam" id="PF06114"/>
    </source>
</evidence>
<dbReference type="Gene3D" id="1.10.10.2910">
    <property type="match status" value="1"/>
</dbReference>
<feature type="domain" description="IrrE N-terminal-like" evidence="1">
    <location>
        <begin position="23"/>
        <end position="133"/>
    </location>
</feature>
<keyword evidence="3" id="KW-1185">Reference proteome</keyword>
<evidence type="ECO:0000313" key="3">
    <source>
        <dbReference type="Proteomes" id="UP000275368"/>
    </source>
</evidence>
<dbReference type="KEGG" id="pbk:Back11_11340"/>
<dbReference type="InterPro" id="IPR010359">
    <property type="entry name" value="IrrE_HExxH"/>
</dbReference>
<organism evidence="2 3">
    <name type="scientific">Paenibacillus baekrokdamisoli</name>
    <dbReference type="NCBI Taxonomy" id="1712516"/>
    <lineage>
        <taxon>Bacteria</taxon>
        <taxon>Bacillati</taxon>
        <taxon>Bacillota</taxon>
        <taxon>Bacilli</taxon>
        <taxon>Bacillales</taxon>
        <taxon>Paenibacillaceae</taxon>
        <taxon>Paenibacillus</taxon>
    </lineage>
</organism>
<name>A0A3G9J9Y6_9BACL</name>
<dbReference type="PANTHER" id="PTHR43236">
    <property type="entry name" value="ANTITOXIN HIGA1"/>
    <property type="match status" value="1"/>
</dbReference>
<protein>
    <submittedName>
        <fullName evidence="2">Metallopeptidase ImmA</fullName>
    </submittedName>
</protein>
<dbReference type="PANTHER" id="PTHR43236:SF2">
    <property type="entry name" value="BLL0069 PROTEIN"/>
    <property type="match status" value="1"/>
</dbReference>
<gene>
    <name evidence="2" type="primary">immA</name>
    <name evidence="2" type="ORF">Back11_11340</name>
</gene>
<dbReference type="InterPro" id="IPR052345">
    <property type="entry name" value="Rad_response_metalloprotease"/>
</dbReference>
<proteinExistence type="predicted"/>
<dbReference type="AlphaFoldDB" id="A0A3G9J9Y6"/>
<accession>A0A3G9J9Y6</accession>